<gene>
    <name evidence="2" type="ORF">SAMN05216235_2027</name>
</gene>
<accession>A0AA94HGH3</accession>
<keyword evidence="1" id="KW-0472">Membrane</keyword>
<protein>
    <submittedName>
        <fullName evidence="2">Uncharacterized protein</fullName>
    </submittedName>
</protein>
<evidence type="ECO:0000256" key="1">
    <source>
        <dbReference type="SAM" id="Phobius"/>
    </source>
</evidence>
<name>A0AA94HGH3_9STAP</name>
<feature type="transmembrane region" description="Helical" evidence="1">
    <location>
        <begin position="37"/>
        <end position="58"/>
    </location>
</feature>
<proteinExistence type="predicted"/>
<reference evidence="2 3" key="1">
    <citation type="submission" date="2016-10" db="EMBL/GenBank/DDBJ databases">
        <authorList>
            <person name="Varghese N."/>
            <person name="Submissions S."/>
        </authorList>
    </citation>
    <scope>NUCLEOTIDE SEQUENCE [LARGE SCALE GENOMIC DNA]</scope>
    <source>
        <strain evidence="2 3">CGMCC 1.6501</strain>
    </source>
</reference>
<dbReference type="EMBL" id="FOTB01000004">
    <property type="protein sequence ID" value="SFK84300.1"/>
    <property type="molecule type" value="Genomic_DNA"/>
</dbReference>
<evidence type="ECO:0000313" key="3">
    <source>
        <dbReference type="Proteomes" id="UP000183090"/>
    </source>
</evidence>
<sequence length="76" mass="8438">MFRGETMVTILLILLVIAIVLFTHFVVTYLIENNIKIVGILFAFVGVIAAIVVLQFIISGMAEFVAGELSLFYRDS</sequence>
<dbReference type="Proteomes" id="UP000183090">
    <property type="component" value="Unassembled WGS sequence"/>
</dbReference>
<organism evidence="2 3">
    <name type="scientific">Salinicoccus halodurans</name>
    <dbReference type="NCBI Taxonomy" id="407035"/>
    <lineage>
        <taxon>Bacteria</taxon>
        <taxon>Bacillati</taxon>
        <taxon>Bacillota</taxon>
        <taxon>Bacilli</taxon>
        <taxon>Bacillales</taxon>
        <taxon>Staphylococcaceae</taxon>
        <taxon>Salinicoccus</taxon>
    </lineage>
</organism>
<evidence type="ECO:0000313" key="2">
    <source>
        <dbReference type="EMBL" id="SFK84300.1"/>
    </source>
</evidence>
<keyword evidence="1" id="KW-1133">Transmembrane helix</keyword>
<dbReference type="AlphaFoldDB" id="A0AA94HGH3"/>
<comment type="caution">
    <text evidence="2">The sequence shown here is derived from an EMBL/GenBank/DDBJ whole genome shotgun (WGS) entry which is preliminary data.</text>
</comment>
<keyword evidence="1" id="KW-0812">Transmembrane</keyword>
<feature type="transmembrane region" description="Helical" evidence="1">
    <location>
        <begin position="7"/>
        <end position="31"/>
    </location>
</feature>